<dbReference type="PRINTS" id="PR00111">
    <property type="entry name" value="ABHYDROLASE"/>
</dbReference>
<accession>A0A222VJ77</accession>
<dbReference type="InterPro" id="IPR029058">
    <property type="entry name" value="AB_hydrolase_fold"/>
</dbReference>
<evidence type="ECO:0000313" key="2">
    <source>
        <dbReference type="Proteomes" id="UP000199494"/>
    </source>
</evidence>
<dbReference type="Pfam" id="PF12697">
    <property type="entry name" value="Abhydrolase_6"/>
    <property type="match status" value="1"/>
</dbReference>
<dbReference type="InterPro" id="IPR000073">
    <property type="entry name" value="AB_hydrolase_1"/>
</dbReference>
<dbReference type="AlphaFoldDB" id="A0A222VJ77"/>
<dbReference type="Gene3D" id="3.40.50.1820">
    <property type="entry name" value="alpha/beta hydrolase"/>
    <property type="match status" value="1"/>
</dbReference>
<sequence length="278" mass="28680">MRTEVIGADGVRIGVRIEGTDGAPPIVFVHGWAQSARAWDLQFADRELRRAHRLVAFDLRGHGTSDVPAGGYDDPVSWADDLAAVLAVAGTPAVLVGWSYGGLVISDYLRVHGTAGLAGIVLVGAITEIGKGHPGGKVGPAMRAALPAALDEDIDIALPALTAFSVALSGETGRNVPGPLVQALLGTSLTVQPSVRAALFRRDVGSAAVLSAVDVPSLVVHGDADAVVDITAGEYAAGKIPGCDSRWWSGVGHLPFAEDAQRFNTTLLRFAGERVSGA</sequence>
<dbReference type="PANTHER" id="PTHR43689:SF8">
    <property type="entry name" value="ALPHA_BETA-HYDROLASES SUPERFAMILY PROTEIN"/>
    <property type="match status" value="1"/>
</dbReference>
<dbReference type="SUPFAM" id="SSF53474">
    <property type="entry name" value="alpha/beta-Hydrolases"/>
    <property type="match status" value="1"/>
</dbReference>
<dbReference type="OrthoDB" id="9785847at2"/>
<dbReference type="RefSeq" id="WP_091801738.1">
    <property type="nucleotide sequence ID" value="NZ_CP016353.1"/>
</dbReference>
<reference evidence="1 2" key="1">
    <citation type="submission" date="2016-10" db="EMBL/GenBank/DDBJ databases">
        <authorList>
            <person name="de Groot N.N."/>
        </authorList>
    </citation>
    <scope>NUCLEOTIDE SEQUENCE [LARGE SCALE GENOMIC DNA]</scope>
    <source>
        <strain evidence="1 2">CGMCC 4.5506</strain>
    </source>
</reference>
<dbReference type="Proteomes" id="UP000199494">
    <property type="component" value="Unassembled WGS sequence"/>
</dbReference>
<protein>
    <submittedName>
        <fullName evidence="1">Pimeloyl-ACP methyl ester carboxylesterase</fullName>
    </submittedName>
</protein>
<evidence type="ECO:0000313" key="1">
    <source>
        <dbReference type="EMBL" id="SDC71785.1"/>
    </source>
</evidence>
<proteinExistence type="predicted"/>
<keyword evidence="2" id="KW-1185">Reference proteome</keyword>
<dbReference type="PANTHER" id="PTHR43689">
    <property type="entry name" value="HYDROLASE"/>
    <property type="match status" value="1"/>
</dbReference>
<gene>
    <name evidence="1" type="ORF">SAMN05421630_103329</name>
</gene>
<dbReference type="GO" id="GO:0003824">
    <property type="term" value="F:catalytic activity"/>
    <property type="evidence" value="ECO:0007669"/>
    <property type="project" value="UniProtKB-ARBA"/>
</dbReference>
<name>A0A222VJ77_9PSEU</name>
<dbReference type="KEGG" id="pmad:BAY61_01875"/>
<dbReference type="STRING" id="530584.SAMN05421630_103329"/>
<organism evidence="1 2">
    <name type="scientific">Prauserella marina</name>
    <dbReference type="NCBI Taxonomy" id="530584"/>
    <lineage>
        <taxon>Bacteria</taxon>
        <taxon>Bacillati</taxon>
        <taxon>Actinomycetota</taxon>
        <taxon>Actinomycetes</taxon>
        <taxon>Pseudonocardiales</taxon>
        <taxon>Pseudonocardiaceae</taxon>
        <taxon>Prauserella</taxon>
    </lineage>
</organism>
<dbReference type="EMBL" id="FMZE01000003">
    <property type="protein sequence ID" value="SDC71785.1"/>
    <property type="molecule type" value="Genomic_DNA"/>
</dbReference>